<proteinExistence type="inferred from homology"/>
<evidence type="ECO:0000256" key="10">
    <source>
        <dbReference type="ARBA" id="ARBA00023077"/>
    </source>
</evidence>
<comment type="similarity">
    <text evidence="2 14 15">Belongs to the TonB-dependent receptor family.</text>
</comment>
<dbReference type="PANTHER" id="PTHR32552:SF68">
    <property type="entry name" value="FERRICHROME OUTER MEMBRANE TRANSPORTER_PHAGE RECEPTOR"/>
    <property type="match status" value="1"/>
</dbReference>
<evidence type="ECO:0000256" key="12">
    <source>
        <dbReference type="ARBA" id="ARBA00023170"/>
    </source>
</evidence>
<keyword evidence="5" id="KW-0410">Iron transport</keyword>
<evidence type="ECO:0000256" key="2">
    <source>
        <dbReference type="ARBA" id="ARBA00009810"/>
    </source>
</evidence>
<evidence type="ECO:0000259" key="17">
    <source>
        <dbReference type="Pfam" id="PF07715"/>
    </source>
</evidence>
<evidence type="ECO:0000256" key="14">
    <source>
        <dbReference type="PROSITE-ProRule" id="PRU01360"/>
    </source>
</evidence>
<evidence type="ECO:0000256" key="7">
    <source>
        <dbReference type="ARBA" id="ARBA00022729"/>
    </source>
</evidence>
<keyword evidence="13 14" id="KW-0998">Cell outer membrane</keyword>
<evidence type="ECO:0000256" key="6">
    <source>
        <dbReference type="ARBA" id="ARBA00022692"/>
    </source>
</evidence>
<dbReference type="STRING" id="652787.SAMN05216490_3110"/>
<keyword evidence="12" id="KW-0675">Receptor</keyword>
<dbReference type="InterPro" id="IPR008969">
    <property type="entry name" value="CarboxyPept-like_regulatory"/>
</dbReference>
<dbReference type="SUPFAM" id="SSF56935">
    <property type="entry name" value="Porins"/>
    <property type="match status" value="1"/>
</dbReference>
<keyword evidence="19" id="KW-1185">Reference proteome</keyword>
<dbReference type="NCBIfam" id="TIGR01783">
    <property type="entry name" value="TonB-siderophor"/>
    <property type="match status" value="1"/>
</dbReference>
<evidence type="ECO:0000256" key="1">
    <source>
        <dbReference type="ARBA" id="ARBA00004571"/>
    </source>
</evidence>
<protein>
    <submittedName>
        <fullName evidence="18">Iron complex outermembrane recepter protein</fullName>
    </submittedName>
</protein>
<evidence type="ECO:0000256" key="15">
    <source>
        <dbReference type="RuleBase" id="RU003357"/>
    </source>
</evidence>
<evidence type="ECO:0000259" key="16">
    <source>
        <dbReference type="Pfam" id="PF00593"/>
    </source>
</evidence>
<dbReference type="Pfam" id="PF13715">
    <property type="entry name" value="CarbopepD_reg_2"/>
    <property type="match status" value="1"/>
</dbReference>
<sequence length="837" mass="91918">MNSLLLCSNTYKALYRKIVPDLFLIPKLPGCKIFLLLLVMAVQSSLAYAQSAVTGDIKGTVKTSDGKVAEGVTVTIKELKRGTTVNREGKFTLNHIKTGTYILFASYVGLKPQILQVTVATDETVNVNLILTANSQQLTEVVVRGQKANRFATTKSDDVAKMPLNDLENPQVYSTVSSSLMTDQSVHNIDAALKNVPGAYQLWAATDRSGFGNGSSFVLRGFQLNTYLRNGIASNVSTTIDNANIESIEVLKGPSATLFGSAVTSYGGLINRVTKKPYDQAGGEIIYSGGSYGFNRLTADVNTPLDSAKKLLFRINTALNTQNSWQDAGFHRNIFLAPSLIYKASDRLSFSFDAELYASAGTTPQMFFFNTTVAALGVNSADKLNLDYNRSYISNDLVMNSSNLNFSGQMNYKMSDNWTSQTSISVVNTNSNGPMPYFYLMPGNNEIQRNVWTIEGGDQTFDLQQNFIGKFNIGSVKNRVVAGIDYYNYNANVRYNEFMGTAGGQTAADLFDVINTTGNIPNYLNFNKAKVDSAYANSPADPYPYTIYTKEYITSAYVSDVINITDQLIANAALRVDHYDFAGNYNPVNGTTSGGYKQTALSPKFGLVYQLIKDKVSLFGNYQNGFTNETGTDFQGHSFKPEEANQLEGGVKLNAFDGKLRGTFSYYDIKVDNVLRTDLDHPQFSIQNGTQLSKGMEAEVTANPFTGFNVVAGYAYNDSKYTNADADVNGLRPNTSGPQNMANLWLSYRFTQDGIKGLGAGFGGNYAGKSLVESSKSEGQFYVPAYTVLNSTVFYETGRYRFAVSVDNLTNKEYWIGWYTVNPQQPRSINGSVAFRF</sequence>
<dbReference type="GO" id="GO:0015891">
    <property type="term" value="P:siderophore transport"/>
    <property type="evidence" value="ECO:0007669"/>
    <property type="project" value="InterPro"/>
</dbReference>
<feature type="domain" description="TonB-dependent receptor-like beta-barrel" evidence="16">
    <location>
        <begin position="377"/>
        <end position="809"/>
    </location>
</feature>
<keyword evidence="3 14" id="KW-0813">Transport</keyword>
<evidence type="ECO:0000256" key="13">
    <source>
        <dbReference type="ARBA" id="ARBA00023237"/>
    </source>
</evidence>
<dbReference type="Gene3D" id="2.60.40.1120">
    <property type="entry name" value="Carboxypeptidase-like, regulatory domain"/>
    <property type="match status" value="1"/>
</dbReference>
<keyword evidence="6 14" id="KW-0812">Transmembrane</keyword>
<dbReference type="RefSeq" id="WP_091374703.1">
    <property type="nucleotide sequence ID" value="NZ_LT629740.1"/>
</dbReference>
<comment type="subcellular location">
    <subcellularLocation>
        <location evidence="1 14">Cell outer membrane</location>
        <topology evidence="1 14">Multi-pass membrane protein</topology>
    </subcellularLocation>
</comment>
<dbReference type="GO" id="GO:0015344">
    <property type="term" value="F:siderophore uptake transmembrane transporter activity"/>
    <property type="evidence" value="ECO:0007669"/>
    <property type="project" value="TreeGrafter"/>
</dbReference>
<evidence type="ECO:0000256" key="5">
    <source>
        <dbReference type="ARBA" id="ARBA00022496"/>
    </source>
</evidence>
<dbReference type="InterPro" id="IPR010105">
    <property type="entry name" value="TonB_sidphr_rcpt"/>
</dbReference>
<evidence type="ECO:0000256" key="3">
    <source>
        <dbReference type="ARBA" id="ARBA00022448"/>
    </source>
</evidence>
<dbReference type="SUPFAM" id="SSF49464">
    <property type="entry name" value="Carboxypeptidase regulatory domain-like"/>
    <property type="match status" value="1"/>
</dbReference>
<accession>A0A1H1ZH63</accession>
<dbReference type="InterPro" id="IPR012910">
    <property type="entry name" value="Plug_dom"/>
</dbReference>
<keyword evidence="10 15" id="KW-0798">TonB box</keyword>
<dbReference type="InterPro" id="IPR037066">
    <property type="entry name" value="Plug_dom_sf"/>
</dbReference>
<organism evidence="18 19">
    <name type="scientific">Mucilaginibacter mallensis</name>
    <dbReference type="NCBI Taxonomy" id="652787"/>
    <lineage>
        <taxon>Bacteria</taxon>
        <taxon>Pseudomonadati</taxon>
        <taxon>Bacteroidota</taxon>
        <taxon>Sphingobacteriia</taxon>
        <taxon>Sphingobacteriales</taxon>
        <taxon>Sphingobacteriaceae</taxon>
        <taxon>Mucilaginibacter</taxon>
    </lineage>
</organism>
<evidence type="ECO:0000256" key="8">
    <source>
        <dbReference type="ARBA" id="ARBA00023004"/>
    </source>
</evidence>
<dbReference type="PROSITE" id="PS52016">
    <property type="entry name" value="TONB_DEPENDENT_REC_3"/>
    <property type="match status" value="1"/>
</dbReference>
<dbReference type="PANTHER" id="PTHR32552">
    <property type="entry name" value="FERRICHROME IRON RECEPTOR-RELATED"/>
    <property type="match status" value="1"/>
</dbReference>
<dbReference type="Gene3D" id="2.40.170.20">
    <property type="entry name" value="TonB-dependent receptor, beta-barrel domain"/>
    <property type="match status" value="1"/>
</dbReference>
<dbReference type="AlphaFoldDB" id="A0A1H1ZH63"/>
<keyword evidence="9" id="KW-0406">Ion transport</keyword>
<dbReference type="Proteomes" id="UP000199679">
    <property type="component" value="Chromosome I"/>
</dbReference>
<evidence type="ECO:0000313" key="18">
    <source>
        <dbReference type="EMBL" id="SDT33034.1"/>
    </source>
</evidence>
<dbReference type="Pfam" id="PF07715">
    <property type="entry name" value="Plug"/>
    <property type="match status" value="1"/>
</dbReference>
<keyword evidence="8" id="KW-0408">Iron</keyword>
<keyword evidence="4 14" id="KW-1134">Transmembrane beta strand</keyword>
<dbReference type="EMBL" id="LT629740">
    <property type="protein sequence ID" value="SDT33034.1"/>
    <property type="molecule type" value="Genomic_DNA"/>
</dbReference>
<dbReference type="InterPro" id="IPR000531">
    <property type="entry name" value="Beta-barrel_TonB"/>
</dbReference>
<name>A0A1H1ZH63_MUCMA</name>
<dbReference type="GO" id="GO:0009279">
    <property type="term" value="C:cell outer membrane"/>
    <property type="evidence" value="ECO:0007669"/>
    <property type="project" value="UniProtKB-SubCell"/>
</dbReference>
<dbReference type="GO" id="GO:0038023">
    <property type="term" value="F:signaling receptor activity"/>
    <property type="evidence" value="ECO:0007669"/>
    <property type="project" value="InterPro"/>
</dbReference>
<feature type="domain" description="TonB-dependent receptor plug" evidence="17">
    <location>
        <begin position="168"/>
        <end position="262"/>
    </location>
</feature>
<keyword evidence="11 14" id="KW-0472">Membrane</keyword>
<dbReference type="CDD" id="cd01347">
    <property type="entry name" value="ligand_gated_channel"/>
    <property type="match status" value="1"/>
</dbReference>
<dbReference type="OrthoDB" id="9775095at2"/>
<dbReference type="Pfam" id="PF00593">
    <property type="entry name" value="TonB_dep_Rec_b-barrel"/>
    <property type="match status" value="1"/>
</dbReference>
<keyword evidence="7" id="KW-0732">Signal</keyword>
<reference evidence="18 19" key="1">
    <citation type="submission" date="2016-10" db="EMBL/GenBank/DDBJ databases">
        <authorList>
            <person name="de Groot N.N."/>
        </authorList>
    </citation>
    <scope>NUCLEOTIDE SEQUENCE [LARGE SCALE GENOMIC DNA]</scope>
    <source>
        <strain evidence="18 19">MP1X4</strain>
    </source>
</reference>
<dbReference type="Gene3D" id="2.170.130.10">
    <property type="entry name" value="TonB-dependent receptor, plug domain"/>
    <property type="match status" value="1"/>
</dbReference>
<dbReference type="InterPro" id="IPR036942">
    <property type="entry name" value="Beta-barrel_TonB_sf"/>
</dbReference>
<dbReference type="InterPro" id="IPR039426">
    <property type="entry name" value="TonB-dep_rcpt-like"/>
</dbReference>
<evidence type="ECO:0000256" key="4">
    <source>
        <dbReference type="ARBA" id="ARBA00022452"/>
    </source>
</evidence>
<evidence type="ECO:0000256" key="9">
    <source>
        <dbReference type="ARBA" id="ARBA00023065"/>
    </source>
</evidence>
<evidence type="ECO:0000313" key="19">
    <source>
        <dbReference type="Proteomes" id="UP000199679"/>
    </source>
</evidence>
<evidence type="ECO:0000256" key="11">
    <source>
        <dbReference type="ARBA" id="ARBA00023136"/>
    </source>
</evidence>
<gene>
    <name evidence="18" type="ORF">SAMN05216490_3110</name>
</gene>